<protein>
    <recommendedName>
        <fullName evidence="10">Auxin-responsive protein</fullName>
    </recommendedName>
</protein>
<accession>A0AAV2DXM6</accession>
<proteinExistence type="inferred from homology"/>
<organism evidence="13 14">
    <name type="scientific">Linum trigynum</name>
    <dbReference type="NCBI Taxonomy" id="586398"/>
    <lineage>
        <taxon>Eukaryota</taxon>
        <taxon>Viridiplantae</taxon>
        <taxon>Streptophyta</taxon>
        <taxon>Embryophyta</taxon>
        <taxon>Tracheophyta</taxon>
        <taxon>Spermatophyta</taxon>
        <taxon>Magnoliopsida</taxon>
        <taxon>eudicotyledons</taxon>
        <taxon>Gunneridae</taxon>
        <taxon>Pentapetalae</taxon>
        <taxon>rosids</taxon>
        <taxon>fabids</taxon>
        <taxon>Malpighiales</taxon>
        <taxon>Linaceae</taxon>
        <taxon>Linum</taxon>
    </lineage>
</organism>
<dbReference type="GO" id="GO:0005634">
    <property type="term" value="C:nucleus"/>
    <property type="evidence" value="ECO:0007669"/>
    <property type="project" value="UniProtKB-SubCell"/>
</dbReference>
<dbReference type="PANTHER" id="PTHR31734">
    <property type="entry name" value="AUXIN-RESPONSIVE PROTEIN IAA17"/>
    <property type="match status" value="1"/>
</dbReference>
<keyword evidence="5 10" id="KW-0805">Transcription regulation</keyword>
<evidence type="ECO:0000256" key="10">
    <source>
        <dbReference type="RuleBase" id="RU004549"/>
    </source>
</evidence>
<dbReference type="InterPro" id="IPR033389">
    <property type="entry name" value="AUX/IAA_dom"/>
</dbReference>
<dbReference type="GO" id="GO:0009734">
    <property type="term" value="P:auxin-activated signaling pathway"/>
    <property type="evidence" value="ECO:0007669"/>
    <property type="project" value="UniProtKB-UniRule"/>
</dbReference>
<feature type="region of interest" description="Disordered" evidence="11">
    <location>
        <begin position="91"/>
        <end position="124"/>
    </location>
</feature>
<reference evidence="13 14" key="1">
    <citation type="submission" date="2024-04" db="EMBL/GenBank/DDBJ databases">
        <authorList>
            <person name="Fracassetti M."/>
        </authorList>
    </citation>
    <scope>NUCLEOTIDE SEQUENCE [LARGE SCALE GENOMIC DNA]</scope>
</reference>
<dbReference type="PROSITE" id="PS51745">
    <property type="entry name" value="PB1"/>
    <property type="match status" value="1"/>
</dbReference>
<comment type="function">
    <text evidence="9">Aux/IAA proteins are short-lived transcriptional factors that function as repressors of early auxin response genes at low auxin concentrations. Repression is thought to result from the interaction with auxin response factors (ARFs), proteins that bind to the auxin-responsive promoter element (AuxRE). Formation of heterodimers with ARF proteins may alter their ability to modulate early auxin response genes expression.</text>
</comment>
<dbReference type="InterPro" id="IPR003311">
    <property type="entry name" value="AUX_IAA"/>
</dbReference>
<evidence type="ECO:0000256" key="3">
    <source>
        <dbReference type="ARBA" id="ARBA00011726"/>
    </source>
</evidence>
<evidence type="ECO:0000256" key="1">
    <source>
        <dbReference type="ARBA" id="ARBA00004123"/>
    </source>
</evidence>
<gene>
    <name evidence="13" type="ORF">LTRI10_LOCUS19891</name>
</gene>
<dbReference type="Pfam" id="PF02309">
    <property type="entry name" value="AUX_IAA"/>
    <property type="match status" value="1"/>
</dbReference>
<evidence type="ECO:0000256" key="4">
    <source>
        <dbReference type="ARBA" id="ARBA00022491"/>
    </source>
</evidence>
<feature type="region of interest" description="Disordered" evidence="11">
    <location>
        <begin position="189"/>
        <end position="262"/>
    </location>
</feature>
<evidence type="ECO:0000256" key="6">
    <source>
        <dbReference type="ARBA" id="ARBA00023163"/>
    </source>
</evidence>
<feature type="domain" description="PB1" evidence="12">
    <location>
        <begin position="270"/>
        <end position="377"/>
    </location>
</feature>
<dbReference type="InterPro" id="IPR053793">
    <property type="entry name" value="PB1-like"/>
</dbReference>
<comment type="subcellular location">
    <subcellularLocation>
        <location evidence="1 10">Nucleus</location>
    </subcellularLocation>
</comment>
<dbReference type="AlphaFoldDB" id="A0AAV2DXM6"/>
<keyword evidence="6 10" id="KW-0804">Transcription</keyword>
<keyword evidence="14" id="KW-1185">Reference proteome</keyword>
<evidence type="ECO:0000259" key="12">
    <source>
        <dbReference type="PROSITE" id="PS51745"/>
    </source>
</evidence>
<dbReference type="Proteomes" id="UP001497516">
    <property type="component" value="Chromosome 3"/>
</dbReference>
<comment type="subunit">
    <text evidence="3 10">Homodimers and heterodimers.</text>
</comment>
<evidence type="ECO:0000256" key="5">
    <source>
        <dbReference type="ARBA" id="ARBA00023015"/>
    </source>
</evidence>
<dbReference type="GO" id="GO:0006355">
    <property type="term" value="P:regulation of DNA-templated transcription"/>
    <property type="evidence" value="ECO:0007669"/>
    <property type="project" value="InterPro"/>
</dbReference>
<evidence type="ECO:0000313" key="14">
    <source>
        <dbReference type="Proteomes" id="UP001497516"/>
    </source>
</evidence>
<evidence type="ECO:0000256" key="8">
    <source>
        <dbReference type="ARBA" id="ARBA00023294"/>
    </source>
</evidence>
<feature type="compositionally biased region" description="Basic residues" evidence="11">
    <location>
        <begin position="91"/>
        <end position="104"/>
    </location>
</feature>
<evidence type="ECO:0000256" key="7">
    <source>
        <dbReference type="ARBA" id="ARBA00023242"/>
    </source>
</evidence>
<dbReference type="FunFam" id="3.10.20.90:FF:000225">
    <property type="entry name" value="Auxin-responsive protein"/>
    <property type="match status" value="1"/>
</dbReference>
<comment type="similarity">
    <text evidence="2 10">Belongs to the Aux/IAA family.</text>
</comment>
<dbReference type="EMBL" id="OZ034816">
    <property type="protein sequence ID" value="CAL1378298.1"/>
    <property type="molecule type" value="Genomic_DNA"/>
</dbReference>
<keyword evidence="8 10" id="KW-0927">Auxin signaling pathway</keyword>
<evidence type="ECO:0000256" key="11">
    <source>
        <dbReference type="SAM" id="MobiDB-lite"/>
    </source>
</evidence>
<dbReference type="SUPFAM" id="SSF54277">
    <property type="entry name" value="CAD &amp; PB1 domains"/>
    <property type="match status" value="1"/>
</dbReference>
<feature type="compositionally biased region" description="Low complexity" evidence="11">
    <location>
        <begin position="235"/>
        <end position="250"/>
    </location>
</feature>
<keyword evidence="4 10" id="KW-0678">Repressor</keyword>
<dbReference type="PANTHER" id="PTHR31734:SF2">
    <property type="entry name" value="AUXIN-RESPONSIVE PROTEIN IAA26"/>
    <property type="match status" value="1"/>
</dbReference>
<name>A0AAV2DXM6_9ROSI</name>
<dbReference type="Gene3D" id="3.10.20.90">
    <property type="entry name" value="Phosphatidylinositol 3-kinase Catalytic Subunit, Chain A, domain 1"/>
    <property type="match status" value="1"/>
</dbReference>
<evidence type="ECO:0000313" key="13">
    <source>
        <dbReference type="EMBL" id="CAL1378298.1"/>
    </source>
</evidence>
<evidence type="ECO:0000256" key="2">
    <source>
        <dbReference type="ARBA" id="ARBA00006728"/>
    </source>
</evidence>
<sequence>MMEECSKGSGAACSPKLLDLIPKEMEWAVAKGKNGDVERSSVEIRKLELRLGLPGDDEWSLKNTNTAKNMNRERDHHDSLFSLGYFNHGHHHNHHHHFHHHQPSHKAGSHEMSPQVGPVAGSSSSSVWFNQQQQQLAPPSSFLQFPTTTKAATDKQQSSCLLLPTVAKESSQLCCTKVGAIDLQQGPAEKKAFSPPAAPPTPANTAVANSSQKRTAPGPVVGWPPIRSFRKNLASSSSSSKQQQTTDSQSGNPNKKAATSDKPVEVCKKGMFVKINMDGVPIGRKVDLTAYDSYPRLSTAVDELFRGLLAAQRDSSAGGNINKQQQEGEEKAITGLLDGSGEYTLVYEDNEGDRMLVGDVPWHMFVSTVKRLRVLKSSEVSALSLGCSKQEKMVAMK</sequence>
<evidence type="ECO:0000256" key="9">
    <source>
        <dbReference type="ARBA" id="ARBA00025283"/>
    </source>
</evidence>
<keyword evidence="7 10" id="KW-0539">Nucleus</keyword>